<dbReference type="RefSeq" id="WP_207881682.1">
    <property type="nucleotide sequence ID" value="NZ_JAFVMF010000011.1"/>
</dbReference>
<evidence type="ECO:0000313" key="3">
    <source>
        <dbReference type="Proteomes" id="UP000664771"/>
    </source>
</evidence>
<sequence length="162" mass="17238">MTTLYPIGRAPLYAGRKTAARKSGGPGFTLEGSKEDTAVVSSANVASPGLLALQELEGQGSERVPAGRTKADMKWGRDATDALRSLQLALLCDGDACLAFNSLIRILECAPPITETGSHDVIEEIRVRVAVEAAKAERWQARRRAPGVHEPMNDGPCSLPSK</sequence>
<dbReference type="Proteomes" id="UP000664771">
    <property type="component" value="Unassembled WGS sequence"/>
</dbReference>
<keyword evidence="3" id="KW-1185">Reference proteome</keyword>
<evidence type="ECO:0000256" key="1">
    <source>
        <dbReference type="SAM" id="MobiDB-lite"/>
    </source>
</evidence>
<evidence type="ECO:0000313" key="2">
    <source>
        <dbReference type="EMBL" id="MBO1360398.1"/>
    </source>
</evidence>
<gene>
    <name evidence="2" type="ORF">J2D73_11425</name>
</gene>
<dbReference type="InterPro" id="IPR019704">
    <property type="entry name" value="Flagellar_assmbl_FliX_class2"/>
</dbReference>
<accession>A0ABS3LWZ4</accession>
<protein>
    <submittedName>
        <fullName evidence="2">Uncharacterized protein</fullName>
    </submittedName>
</protein>
<name>A0ABS3LWZ4_9PROT</name>
<comment type="caution">
    <text evidence="2">The sequence shown here is derived from an EMBL/GenBank/DDBJ whole genome shotgun (WGS) entry which is preliminary data.</text>
</comment>
<feature type="region of interest" description="Disordered" evidence="1">
    <location>
        <begin position="140"/>
        <end position="162"/>
    </location>
</feature>
<reference evidence="2 3" key="1">
    <citation type="submission" date="2021-03" db="EMBL/GenBank/DDBJ databases">
        <title>The complete genome sequence of Acetobacter sacchari TBRC 11175.</title>
        <authorList>
            <person name="Charoenyingcharoen P."/>
            <person name="Yukphan P."/>
        </authorList>
    </citation>
    <scope>NUCLEOTIDE SEQUENCE [LARGE SCALE GENOMIC DNA]</scope>
    <source>
        <strain evidence="2 3">TBRC 11175</strain>
    </source>
</reference>
<dbReference type="Pfam" id="PF10768">
    <property type="entry name" value="FliX"/>
    <property type="match status" value="1"/>
</dbReference>
<dbReference type="EMBL" id="JAFVMF010000011">
    <property type="protein sequence ID" value="MBO1360398.1"/>
    <property type="molecule type" value="Genomic_DNA"/>
</dbReference>
<proteinExistence type="predicted"/>
<organism evidence="2 3">
    <name type="scientific">Acetobacter sacchari</name>
    <dbReference type="NCBI Taxonomy" id="2661687"/>
    <lineage>
        <taxon>Bacteria</taxon>
        <taxon>Pseudomonadati</taxon>
        <taxon>Pseudomonadota</taxon>
        <taxon>Alphaproteobacteria</taxon>
        <taxon>Acetobacterales</taxon>
        <taxon>Acetobacteraceae</taxon>
        <taxon>Acetobacter</taxon>
    </lineage>
</organism>